<comment type="caution">
    <text evidence="3">The sequence shown here is derived from an EMBL/GenBank/DDBJ whole genome shotgun (WGS) entry which is preliminary data.</text>
</comment>
<feature type="transmembrane region" description="Helical" evidence="1">
    <location>
        <begin position="215"/>
        <end position="241"/>
    </location>
</feature>
<dbReference type="InterPro" id="IPR002909">
    <property type="entry name" value="IPT_dom"/>
</dbReference>
<dbReference type="Gene3D" id="2.10.25.10">
    <property type="entry name" value="Laminin"/>
    <property type="match status" value="1"/>
</dbReference>
<dbReference type="GeneID" id="94845066"/>
<dbReference type="Pfam" id="PF01833">
    <property type="entry name" value="TIG"/>
    <property type="match status" value="1"/>
</dbReference>
<evidence type="ECO:0000313" key="3">
    <source>
        <dbReference type="EMBL" id="OHS98047.1"/>
    </source>
</evidence>
<evidence type="ECO:0000259" key="2">
    <source>
        <dbReference type="Pfam" id="PF01833"/>
    </source>
</evidence>
<dbReference type="OrthoDB" id="6375837at2759"/>
<dbReference type="RefSeq" id="XP_068351184.1">
    <property type="nucleotide sequence ID" value="XM_068510362.1"/>
</dbReference>
<keyword evidence="1" id="KW-0472">Membrane</keyword>
<dbReference type="Proteomes" id="UP000179807">
    <property type="component" value="Unassembled WGS sequence"/>
</dbReference>
<name>A0A1J4JI92_9EUKA</name>
<dbReference type="InterPro" id="IPR013783">
    <property type="entry name" value="Ig-like_fold"/>
</dbReference>
<protein>
    <recommendedName>
        <fullName evidence="2">IPT/TIG domain-containing protein</fullName>
    </recommendedName>
</protein>
<sequence length="266" mass="30306">MQRGLSQCLFLRLTFRICIQNSKCSFINHFEYFLIGCNMFWICMIRIIRVDSECPYNNTIMNSDGKCVCKPGYVAPSIITSHGCWTCSPICTYNALCHYPGLCKCKNGFKGDGITSCTPIYYRPVLIDYIPKESSIHSLTYVNVTFNLPINITVSMGYARFDFLVVLCSIVSPEQMKCPIPNHRVGRVGFDVSIDGQQWSESGMTFTFLPRKYSAFMIISIISLVLLTGILIFLLISFCIWRKKRKSPRAFIHSSKPIQLPSARFL</sequence>
<dbReference type="EMBL" id="MLAK01001078">
    <property type="protein sequence ID" value="OHS98047.1"/>
    <property type="molecule type" value="Genomic_DNA"/>
</dbReference>
<evidence type="ECO:0000313" key="4">
    <source>
        <dbReference type="Proteomes" id="UP000179807"/>
    </source>
</evidence>
<keyword evidence="1" id="KW-0812">Transmembrane</keyword>
<keyword evidence="1" id="KW-1133">Transmembrane helix</keyword>
<dbReference type="VEuPathDB" id="TrichDB:TRFO_35614"/>
<gene>
    <name evidence="3" type="ORF">TRFO_35614</name>
</gene>
<accession>A0A1J4JI92</accession>
<dbReference type="Gene3D" id="2.60.40.10">
    <property type="entry name" value="Immunoglobulins"/>
    <property type="match status" value="1"/>
</dbReference>
<proteinExistence type="predicted"/>
<reference evidence="3" key="1">
    <citation type="submission" date="2016-10" db="EMBL/GenBank/DDBJ databases">
        <authorList>
            <person name="Benchimol M."/>
            <person name="Almeida L.G."/>
            <person name="Vasconcelos A.T."/>
            <person name="Perreira-Neves A."/>
            <person name="Rosa I.A."/>
            <person name="Tasca T."/>
            <person name="Bogo M.R."/>
            <person name="de Souza W."/>
        </authorList>
    </citation>
    <scope>NUCLEOTIDE SEQUENCE [LARGE SCALE GENOMIC DNA]</scope>
    <source>
        <strain evidence="3">K</strain>
    </source>
</reference>
<feature type="domain" description="IPT/TIG" evidence="2">
    <location>
        <begin position="131"/>
        <end position="208"/>
    </location>
</feature>
<keyword evidence="4" id="KW-1185">Reference proteome</keyword>
<dbReference type="AlphaFoldDB" id="A0A1J4JI92"/>
<organism evidence="3 4">
    <name type="scientific">Tritrichomonas foetus</name>
    <dbReference type="NCBI Taxonomy" id="1144522"/>
    <lineage>
        <taxon>Eukaryota</taxon>
        <taxon>Metamonada</taxon>
        <taxon>Parabasalia</taxon>
        <taxon>Tritrichomonadida</taxon>
        <taxon>Tritrichomonadidae</taxon>
        <taxon>Tritrichomonas</taxon>
    </lineage>
</organism>
<evidence type="ECO:0000256" key="1">
    <source>
        <dbReference type="SAM" id="Phobius"/>
    </source>
</evidence>